<name>A0A165EV35_EXIGL</name>
<organism evidence="1 2">
    <name type="scientific">Exidia glandulosa HHB12029</name>
    <dbReference type="NCBI Taxonomy" id="1314781"/>
    <lineage>
        <taxon>Eukaryota</taxon>
        <taxon>Fungi</taxon>
        <taxon>Dikarya</taxon>
        <taxon>Basidiomycota</taxon>
        <taxon>Agaricomycotina</taxon>
        <taxon>Agaricomycetes</taxon>
        <taxon>Auriculariales</taxon>
        <taxon>Exidiaceae</taxon>
        <taxon>Exidia</taxon>
    </lineage>
</organism>
<sequence>LLASVDSDVRIVICAHLVQLQAQAANHLVAGHCKYSRNCGFISLVIKRRRFTSGRCSLRILLVASAMGREPRLQRATGIGSSFAEHVEPEGIQALRASDGRCGGRSCKTCRRVSVWPRCSGSLRDGCALLLASPVRDGGESGSDDTVRVEEVASERVELEGAQTLHARERRDGLGGRGGCNHGRWLGWLGCLVGDGGGSELRAEGLGSKLGRVFVHG</sequence>
<feature type="non-terminal residue" evidence="1">
    <location>
        <position position="1"/>
    </location>
</feature>
<protein>
    <submittedName>
        <fullName evidence="1">Uncharacterized protein</fullName>
    </submittedName>
</protein>
<dbReference type="InParanoid" id="A0A165EV35"/>
<reference evidence="1 2" key="1">
    <citation type="journal article" date="2016" name="Mol. Biol. Evol.">
        <title>Comparative Genomics of Early-Diverging Mushroom-Forming Fungi Provides Insights into the Origins of Lignocellulose Decay Capabilities.</title>
        <authorList>
            <person name="Nagy L.G."/>
            <person name="Riley R."/>
            <person name="Tritt A."/>
            <person name="Adam C."/>
            <person name="Daum C."/>
            <person name="Floudas D."/>
            <person name="Sun H."/>
            <person name="Yadav J.S."/>
            <person name="Pangilinan J."/>
            <person name="Larsson K.H."/>
            <person name="Matsuura K."/>
            <person name="Barry K."/>
            <person name="Labutti K."/>
            <person name="Kuo R."/>
            <person name="Ohm R.A."/>
            <person name="Bhattacharya S.S."/>
            <person name="Shirouzu T."/>
            <person name="Yoshinaga Y."/>
            <person name="Martin F.M."/>
            <person name="Grigoriev I.V."/>
            <person name="Hibbett D.S."/>
        </authorList>
    </citation>
    <scope>NUCLEOTIDE SEQUENCE [LARGE SCALE GENOMIC DNA]</scope>
    <source>
        <strain evidence="1 2">HHB12029</strain>
    </source>
</reference>
<keyword evidence="2" id="KW-1185">Reference proteome</keyword>
<proteinExistence type="predicted"/>
<dbReference type="Proteomes" id="UP000077266">
    <property type="component" value="Unassembled WGS sequence"/>
</dbReference>
<accession>A0A165EV35</accession>
<dbReference type="EMBL" id="KV426116">
    <property type="protein sequence ID" value="KZV87754.1"/>
    <property type="molecule type" value="Genomic_DNA"/>
</dbReference>
<evidence type="ECO:0000313" key="2">
    <source>
        <dbReference type="Proteomes" id="UP000077266"/>
    </source>
</evidence>
<gene>
    <name evidence="1" type="ORF">EXIGLDRAFT_799797</name>
</gene>
<dbReference type="AlphaFoldDB" id="A0A165EV35"/>
<evidence type="ECO:0000313" key="1">
    <source>
        <dbReference type="EMBL" id="KZV87754.1"/>
    </source>
</evidence>